<gene>
    <name evidence="1" type="ORF">ALECFALPRED_011055</name>
</gene>
<name>A0A8H3IIS8_9LECA</name>
<proteinExistence type="predicted"/>
<dbReference type="AlphaFoldDB" id="A0A8H3IIS8"/>
<accession>A0A8H3IIS8</accession>
<keyword evidence="2" id="KW-1185">Reference proteome</keyword>
<comment type="caution">
    <text evidence="1">The sequence shown here is derived from an EMBL/GenBank/DDBJ whole genome shotgun (WGS) entry which is preliminary data.</text>
</comment>
<dbReference type="EMBL" id="CAJPDR010000097">
    <property type="protein sequence ID" value="CAF9917135.1"/>
    <property type="molecule type" value="Genomic_DNA"/>
</dbReference>
<dbReference type="Proteomes" id="UP000664203">
    <property type="component" value="Unassembled WGS sequence"/>
</dbReference>
<reference evidence="1" key="1">
    <citation type="submission" date="2021-03" db="EMBL/GenBank/DDBJ databases">
        <authorList>
            <person name="Tagirdzhanova G."/>
        </authorList>
    </citation>
    <scope>NUCLEOTIDE SEQUENCE</scope>
</reference>
<evidence type="ECO:0000313" key="2">
    <source>
        <dbReference type="Proteomes" id="UP000664203"/>
    </source>
</evidence>
<evidence type="ECO:0000313" key="1">
    <source>
        <dbReference type="EMBL" id="CAF9917135.1"/>
    </source>
</evidence>
<dbReference type="OrthoDB" id="194443at2759"/>
<protein>
    <submittedName>
        <fullName evidence="1">Uncharacterized protein</fullName>
    </submittedName>
</protein>
<sequence length="255" mass="29910">MPLSSDCPYEGLPDVITFEEFDDEITVYVGEKERKFKISKTRLQPILPHIELDDYISHHLPDLDERTFELFEHWLRNKTLDELNQDEEEEEAKATMLEYLDLYFEATEWGIQDLWNVIMDRFRGRNKCEDGYFPCFLIKKIYDNTEEGAPLRRYMVDGFVFKSDGWAPDHLAECFNRHCRKGNHDFLLDCYKAALALARADVVDADFHVEFGESPGCEYHKHRDGKECGLERARKRRKIGQTCERTSGRGGGDSY</sequence>
<organism evidence="1 2">
    <name type="scientific">Alectoria fallacina</name>
    <dbReference type="NCBI Taxonomy" id="1903189"/>
    <lineage>
        <taxon>Eukaryota</taxon>
        <taxon>Fungi</taxon>
        <taxon>Dikarya</taxon>
        <taxon>Ascomycota</taxon>
        <taxon>Pezizomycotina</taxon>
        <taxon>Lecanoromycetes</taxon>
        <taxon>OSLEUM clade</taxon>
        <taxon>Lecanoromycetidae</taxon>
        <taxon>Lecanorales</taxon>
        <taxon>Lecanorineae</taxon>
        <taxon>Parmeliaceae</taxon>
        <taxon>Alectoria</taxon>
    </lineage>
</organism>